<organism evidence="2 3">
    <name type="scientific">Schistosoma margrebowiei</name>
    <dbReference type="NCBI Taxonomy" id="48269"/>
    <lineage>
        <taxon>Eukaryota</taxon>
        <taxon>Metazoa</taxon>
        <taxon>Spiralia</taxon>
        <taxon>Lophotrochozoa</taxon>
        <taxon>Platyhelminthes</taxon>
        <taxon>Trematoda</taxon>
        <taxon>Digenea</taxon>
        <taxon>Strigeidida</taxon>
        <taxon>Schistosomatoidea</taxon>
        <taxon>Schistosomatidae</taxon>
        <taxon>Schistosoma</taxon>
    </lineage>
</organism>
<keyword evidence="3" id="KW-1185">Reference proteome</keyword>
<dbReference type="AlphaFoldDB" id="A0A183N7T9"/>
<gene>
    <name evidence="2" type="ORF">SMRZ_LOCUS24364</name>
</gene>
<dbReference type="EMBL" id="UZAI01020340">
    <property type="protein sequence ID" value="VDP50986.1"/>
    <property type="molecule type" value="Genomic_DNA"/>
</dbReference>
<reference evidence="2 3" key="1">
    <citation type="submission" date="2018-11" db="EMBL/GenBank/DDBJ databases">
        <authorList>
            <consortium name="Pathogen Informatics"/>
        </authorList>
    </citation>
    <scope>NUCLEOTIDE SEQUENCE [LARGE SCALE GENOMIC DNA]</scope>
    <source>
        <strain evidence="2 3">Zambia</strain>
    </source>
</reference>
<dbReference type="Proteomes" id="UP000277204">
    <property type="component" value="Unassembled WGS sequence"/>
</dbReference>
<proteinExistence type="predicted"/>
<sequence>MESSRPNGEKDKTKEYITPGNGDRHEKNEQELDETRNEGPGTTTTNTDRSCYLDAVVGLAYRDDPTELYWLEHMFL</sequence>
<feature type="compositionally biased region" description="Basic and acidic residues" evidence="1">
    <location>
        <begin position="22"/>
        <end position="37"/>
    </location>
</feature>
<evidence type="ECO:0000256" key="1">
    <source>
        <dbReference type="SAM" id="MobiDB-lite"/>
    </source>
</evidence>
<accession>A0A183N7T9</accession>
<evidence type="ECO:0000313" key="3">
    <source>
        <dbReference type="Proteomes" id="UP000277204"/>
    </source>
</evidence>
<feature type="region of interest" description="Disordered" evidence="1">
    <location>
        <begin position="1"/>
        <end position="48"/>
    </location>
</feature>
<evidence type="ECO:0000313" key="2">
    <source>
        <dbReference type="EMBL" id="VDP50986.1"/>
    </source>
</evidence>
<protein>
    <submittedName>
        <fullName evidence="2">Uncharacterized protein</fullName>
    </submittedName>
</protein>
<name>A0A183N7T9_9TREM</name>